<feature type="domain" description="CCDC92/74 N-terminal" evidence="4">
    <location>
        <begin position="76"/>
        <end position="118"/>
    </location>
</feature>
<evidence type="ECO:0000313" key="6">
    <source>
        <dbReference type="Proteomes" id="UP001201812"/>
    </source>
</evidence>
<keyword evidence="1 2" id="KW-0175">Coiled coil</keyword>
<dbReference type="InterPro" id="IPR040370">
    <property type="entry name" value="CCDC74A/CCDC74B/CCDC92"/>
</dbReference>
<dbReference type="PANTHER" id="PTHR14882:SF1">
    <property type="entry name" value="CCDC92 DOMAIN-CONTAINING PROTEIN"/>
    <property type="match status" value="1"/>
</dbReference>
<keyword evidence="6" id="KW-1185">Reference proteome</keyword>
<feature type="region of interest" description="Disordered" evidence="3">
    <location>
        <begin position="20"/>
        <end position="45"/>
    </location>
</feature>
<gene>
    <name evidence="5" type="ORF">DdX_02038</name>
</gene>
<dbReference type="PANTHER" id="PTHR14882">
    <property type="entry name" value="COILED-COIL DOMAIN-CONTAINING 74A"/>
    <property type="match status" value="1"/>
</dbReference>
<dbReference type="Pfam" id="PF14916">
    <property type="entry name" value="CCDC92"/>
    <property type="match status" value="1"/>
</dbReference>
<evidence type="ECO:0000259" key="4">
    <source>
        <dbReference type="Pfam" id="PF14916"/>
    </source>
</evidence>
<evidence type="ECO:0000256" key="2">
    <source>
        <dbReference type="SAM" id="Coils"/>
    </source>
</evidence>
<feature type="compositionally biased region" description="Basic and acidic residues" evidence="3">
    <location>
        <begin position="26"/>
        <end position="45"/>
    </location>
</feature>
<protein>
    <recommendedName>
        <fullName evidence="4">CCDC92/74 N-terminal domain-containing protein</fullName>
    </recommendedName>
</protein>
<proteinExistence type="predicted"/>
<evidence type="ECO:0000256" key="3">
    <source>
        <dbReference type="SAM" id="MobiDB-lite"/>
    </source>
</evidence>
<evidence type="ECO:0000313" key="5">
    <source>
        <dbReference type="EMBL" id="KAI1725381.1"/>
    </source>
</evidence>
<organism evidence="5 6">
    <name type="scientific">Ditylenchus destructor</name>
    <dbReference type="NCBI Taxonomy" id="166010"/>
    <lineage>
        <taxon>Eukaryota</taxon>
        <taxon>Metazoa</taxon>
        <taxon>Ecdysozoa</taxon>
        <taxon>Nematoda</taxon>
        <taxon>Chromadorea</taxon>
        <taxon>Rhabditida</taxon>
        <taxon>Tylenchina</taxon>
        <taxon>Tylenchomorpha</taxon>
        <taxon>Sphaerularioidea</taxon>
        <taxon>Anguinidae</taxon>
        <taxon>Anguininae</taxon>
        <taxon>Ditylenchus</taxon>
    </lineage>
</organism>
<dbReference type="EMBL" id="JAKKPZ010000002">
    <property type="protein sequence ID" value="KAI1725381.1"/>
    <property type="molecule type" value="Genomic_DNA"/>
</dbReference>
<name>A0AAD4NFD8_9BILA</name>
<evidence type="ECO:0000256" key="1">
    <source>
        <dbReference type="ARBA" id="ARBA00023054"/>
    </source>
</evidence>
<dbReference type="AlphaFoldDB" id="A0AAD4NFD8"/>
<dbReference type="Proteomes" id="UP001201812">
    <property type="component" value="Unassembled WGS sequence"/>
</dbReference>
<feature type="coiled-coil region" evidence="2">
    <location>
        <begin position="81"/>
        <end position="186"/>
    </location>
</feature>
<comment type="caution">
    <text evidence="5">The sequence shown here is derived from an EMBL/GenBank/DDBJ whole genome shotgun (WGS) entry which is preliminary data.</text>
</comment>
<accession>A0AAD4NFD8</accession>
<dbReference type="InterPro" id="IPR039496">
    <property type="entry name" value="CCDC92/74_N"/>
</dbReference>
<sequence length="255" mass="29712">MSVDVKQSWGYKSLDRGLGRKQWAKPADRQQKPIHSDAPAKETDFLVKEDGKISNEKFYEALRERDSMWQKHEKLQIEYLKKQHSQLLAGLHSELERLQNITRDLERQLFVNSEPSKSEFDKVKNELSAERSNNSKLRKDMSTMSRRNACLAQTLEKTAHLYKCQIAQYEKKIAKQNERLKEIMSHNPVMCDRNLPNSVEDVRIDRHRENFSLLPGHSSGLRSPRYRSASSNIVPDCKSTKLPIRKQFASSEQTK</sequence>
<reference evidence="5" key="1">
    <citation type="submission" date="2022-01" db="EMBL/GenBank/DDBJ databases">
        <title>Genome Sequence Resource for Two Populations of Ditylenchus destructor, the Migratory Endoparasitic Phytonematode.</title>
        <authorList>
            <person name="Zhang H."/>
            <person name="Lin R."/>
            <person name="Xie B."/>
        </authorList>
    </citation>
    <scope>NUCLEOTIDE SEQUENCE</scope>
    <source>
        <strain evidence="5">BazhouSP</strain>
    </source>
</reference>